<evidence type="ECO:0000256" key="1">
    <source>
        <dbReference type="SAM" id="MobiDB-lite"/>
    </source>
</evidence>
<evidence type="ECO:0000313" key="3">
    <source>
        <dbReference type="Proteomes" id="UP000028545"/>
    </source>
</evidence>
<feature type="region of interest" description="Disordered" evidence="1">
    <location>
        <begin position="104"/>
        <end position="187"/>
    </location>
</feature>
<dbReference type="KEGG" id="sapo:SAPIO_CDS9514"/>
<feature type="compositionally biased region" description="Polar residues" evidence="1">
    <location>
        <begin position="127"/>
        <end position="144"/>
    </location>
</feature>
<organism evidence="2 3">
    <name type="scientific">Pseudallescheria apiosperma</name>
    <name type="common">Scedosporium apiospermum</name>
    <dbReference type="NCBI Taxonomy" id="563466"/>
    <lineage>
        <taxon>Eukaryota</taxon>
        <taxon>Fungi</taxon>
        <taxon>Dikarya</taxon>
        <taxon>Ascomycota</taxon>
        <taxon>Pezizomycotina</taxon>
        <taxon>Sordariomycetes</taxon>
        <taxon>Hypocreomycetidae</taxon>
        <taxon>Microascales</taxon>
        <taxon>Microascaceae</taxon>
        <taxon>Scedosporium</taxon>
    </lineage>
</organism>
<sequence>MKVSLHDLLQVAPIMRPRAQSREQGTSGLYREWTTTQRAIIHLAAEILDVSFEDLVKIAFLLRPVDAGVHSRGGADIRSADDNTSSTQQLITDVLPATTGPMVSDPSLFSDGLAEGTPLTSGAAGNPLTQATAQPANQDQSTSPLPELDIDSDFGEDLSDFDTEDLWDAETDFGSDLVDMERTGTPG</sequence>
<dbReference type="EMBL" id="JOWA01000143">
    <property type="protein sequence ID" value="KEZ39599.1"/>
    <property type="molecule type" value="Genomic_DNA"/>
</dbReference>
<name>A0A084FWY7_PSEDA</name>
<feature type="compositionally biased region" description="Acidic residues" evidence="1">
    <location>
        <begin position="148"/>
        <end position="173"/>
    </location>
</feature>
<evidence type="ECO:0000313" key="2">
    <source>
        <dbReference type="EMBL" id="KEZ39599.1"/>
    </source>
</evidence>
<keyword evidence="3" id="KW-1185">Reference proteome</keyword>
<dbReference type="VEuPathDB" id="FungiDB:SAPIO_CDS9514"/>
<dbReference type="RefSeq" id="XP_016639398.1">
    <property type="nucleotide sequence ID" value="XM_016790888.1"/>
</dbReference>
<protein>
    <submittedName>
        <fullName evidence="2">Uncharacterized protein</fullName>
    </submittedName>
</protein>
<reference evidence="2 3" key="1">
    <citation type="journal article" date="2014" name="Genome Announc.">
        <title>Draft genome sequence of the pathogenic fungus Scedosporium apiospermum.</title>
        <authorList>
            <person name="Vandeputte P."/>
            <person name="Ghamrawi S."/>
            <person name="Rechenmann M."/>
            <person name="Iltis A."/>
            <person name="Giraud S."/>
            <person name="Fleury M."/>
            <person name="Thornton C."/>
            <person name="Delhaes L."/>
            <person name="Meyer W."/>
            <person name="Papon N."/>
            <person name="Bouchara J.P."/>
        </authorList>
    </citation>
    <scope>NUCLEOTIDE SEQUENCE [LARGE SCALE GENOMIC DNA]</scope>
    <source>
        <strain evidence="2 3">IHEM 14462</strain>
    </source>
</reference>
<dbReference type="AlphaFoldDB" id="A0A084FWY7"/>
<comment type="caution">
    <text evidence="2">The sequence shown here is derived from an EMBL/GenBank/DDBJ whole genome shotgun (WGS) entry which is preliminary data.</text>
</comment>
<dbReference type="HOGENOM" id="CLU_1448508_0_0_1"/>
<dbReference type="Proteomes" id="UP000028545">
    <property type="component" value="Unassembled WGS sequence"/>
</dbReference>
<gene>
    <name evidence="2" type="ORF">SAPIO_CDS9514</name>
</gene>
<proteinExistence type="predicted"/>
<accession>A0A084FWY7</accession>
<dbReference type="GeneID" id="27728586"/>